<evidence type="ECO:0000313" key="3">
    <source>
        <dbReference type="Proteomes" id="UP001500804"/>
    </source>
</evidence>
<gene>
    <name evidence="2" type="ORF">GCM10023320_81970</name>
</gene>
<comment type="caution">
    <text evidence="2">The sequence shown here is derived from an EMBL/GenBank/DDBJ whole genome shotgun (WGS) entry which is preliminary data.</text>
</comment>
<proteinExistence type="predicted"/>
<dbReference type="Proteomes" id="UP001500804">
    <property type="component" value="Unassembled WGS sequence"/>
</dbReference>
<keyword evidence="3" id="KW-1185">Reference proteome</keyword>
<organism evidence="2 3">
    <name type="scientific">Pseudonocardia adelaidensis</name>
    <dbReference type="NCBI Taxonomy" id="648754"/>
    <lineage>
        <taxon>Bacteria</taxon>
        <taxon>Bacillati</taxon>
        <taxon>Actinomycetota</taxon>
        <taxon>Actinomycetes</taxon>
        <taxon>Pseudonocardiales</taxon>
        <taxon>Pseudonocardiaceae</taxon>
        <taxon>Pseudonocardia</taxon>
    </lineage>
</organism>
<reference evidence="3" key="1">
    <citation type="journal article" date="2019" name="Int. J. Syst. Evol. Microbiol.">
        <title>The Global Catalogue of Microorganisms (GCM) 10K type strain sequencing project: providing services to taxonomists for standard genome sequencing and annotation.</title>
        <authorList>
            <consortium name="The Broad Institute Genomics Platform"/>
            <consortium name="The Broad Institute Genome Sequencing Center for Infectious Disease"/>
            <person name="Wu L."/>
            <person name="Ma J."/>
        </authorList>
    </citation>
    <scope>NUCLEOTIDE SEQUENCE [LARGE SCALE GENOMIC DNA]</scope>
    <source>
        <strain evidence="3">JCM 18302</strain>
    </source>
</reference>
<sequence>MANEEVDCALQAYTDRAATLADALNRYAASIRDACALLGVDLASLDLDTDAEPARLALRLSAAPDLRVGWNLALGWFHAPARAHGEPKGEAHPITYRVGAETDPADLVPDPEDVAAWLVILAGGDRSGHPEPPGRPAPDDPGLLAQLARHAGYGPPGSTDIAPSM</sequence>
<protein>
    <submittedName>
        <fullName evidence="2">Uncharacterized protein</fullName>
    </submittedName>
</protein>
<dbReference type="EMBL" id="BAABJO010000057">
    <property type="protein sequence ID" value="GAA5142077.1"/>
    <property type="molecule type" value="Genomic_DNA"/>
</dbReference>
<dbReference type="RefSeq" id="WP_345613266.1">
    <property type="nucleotide sequence ID" value="NZ_BAABJO010000057.1"/>
</dbReference>
<evidence type="ECO:0000313" key="2">
    <source>
        <dbReference type="EMBL" id="GAA5142077.1"/>
    </source>
</evidence>
<accession>A0ABP9P9F2</accession>
<evidence type="ECO:0000256" key="1">
    <source>
        <dbReference type="SAM" id="MobiDB-lite"/>
    </source>
</evidence>
<feature type="region of interest" description="Disordered" evidence="1">
    <location>
        <begin position="125"/>
        <end position="165"/>
    </location>
</feature>
<name>A0ABP9P9F2_9PSEU</name>